<feature type="region of interest" description="Disordered" evidence="1">
    <location>
        <begin position="48"/>
        <end position="72"/>
    </location>
</feature>
<sequence>MLGQRSSSGPPPKRSRRVGRPQRKQEEELSLWRKKLVLQSIRVDVFMGYSENPMNPPQGKETRGFLRRGGDRADRQGLRCKYKF</sequence>
<gene>
    <name evidence="2" type="ORF">Zm00014a_017152</name>
</gene>
<evidence type="ECO:0000313" key="2">
    <source>
        <dbReference type="EMBL" id="PWZ56248.1"/>
    </source>
</evidence>
<reference evidence="2" key="1">
    <citation type="journal article" date="2018" name="Nat. Genet.">
        <title>Extensive intraspecific gene order and gene structural variations between Mo17 and other maize genomes.</title>
        <authorList>
            <person name="Sun S."/>
            <person name="Zhou Y."/>
            <person name="Chen J."/>
            <person name="Shi J."/>
            <person name="Zhao H."/>
            <person name="Zhao H."/>
            <person name="Song W."/>
            <person name="Zhang M."/>
            <person name="Cui Y."/>
            <person name="Dong X."/>
            <person name="Liu H."/>
            <person name="Ma X."/>
            <person name="Jiao Y."/>
            <person name="Wang B."/>
            <person name="Wei X."/>
            <person name="Stein J.C."/>
            <person name="Glaubitz J.C."/>
            <person name="Lu F."/>
            <person name="Yu G."/>
            <person name="Liang C."/>
            <person name="Fengler K."/>
            <person name="Li B."/>
            <person name="Rafalski A."/>
            <person name="Schnable P.S."/>
            <person name="Ware D.H."/>
            <person name="Buckler E.S."/>
            <person name="Lai J."/>
        </authorList>
    </citation>
    <scope>NUCLEOTIDE SEQUENCE [LARGE SCALE GENOMIC DNA]</scope>
    <source>
        <tissue evidence="2">Seedling</tissue>
    </source>
</reference>
<organism evidence="2">
    <name type="scientific">Zea mays</name>
    <name type="common">Maize</name>
    <dbReference type="NCBI Taxonomy" id="4577"/>
    <lineage>
        <taxon>Eukaryota</taxon>
        <taxon>Viridiplantae</taxon>
        <taxon>Streptophyta</taxon>
        <taxon>Embryophyta</taxon>
        <taxon>Tracheophyta</taxon>
        <taxon>Spermatophyta</taxon>
        <taxon>Magnoliopsida</taxon>
        <taxon>Liliopsida</taxon>
        <taxon>Poales</taxon>
        <taxon>Poaceae</taxon>
        <taxon>PACMAD clade</taxon>
        <taxon>Panicoideae</taxon>
        <taxon>Andropogonodae</taxon>
        <taxon>Andropogoneae</taxon>
        <taxon>Tripsacinae</taxon>
        <taxon>Zea</taxon>
    </lineage>
</organism>
<comment type="caution">
    <text evidence="2">The sequence shown here is derived from an EMBL/GenBank/DDBJ whole genome shotgun (WGS) entry which is preliminary data.</text>
</comment>
<name>A0A317YC39_MAIZE</name>
<feature type="region of interest" description="Disordered" evidence="1">
    <location>
        <begin position="1"/>
        <end position="26"/>
    </location>
</feature>
<dbReference type="AlphaFoldDB" id="A0A317YC39"/>
<accession>A0A317YC39</accession>
<protein>
    <submittedName>
        <fullName evidence="2">Uncharacterized protein</fullName>
    </submittedName>
</protein>
<feature type="compositionally biased region" description="Basic and acidic residues" evidence="1">
    <location>
        <begin position="60"/>
        <end position="72"/>
    </location>
</feature>
<evidence type="ECO:0000256" key="1">
    <source>
        <dbReference type="SAM" id="MobiDB-lite"/>
    </source>
</evidence>
<proteinExistence type="predicted"/>
<dbReference type="EMBL" id="NCVQ01000001">
    <property type="protein sequence ID" value="PWZ56248.1"/>
    <property type="molecule type" value="Genomic_DNA"/>
</dbReference>
<feature type="compositionally biased region" description="Basic residues" evidence="1">
    <location>
        <begin position="13"/>
        <end position="22"/>
    </location>
</feature>
<dbReference type="Proteomes" id="UP000251960">
    <property type="component" value="Chromosome 1"/>
</dbReference>